<evidence type="ECO:0000313" key="1">
    <source>
        <dbReference type="EMBL" id="MBK9797227.1"/>
    </source>
</evidence>
<dbReference type="Proteomes" id="UP000886657">
    <property type="component" value="Unassembled WGS sequence"/>
</dbReference>
<name>A0A9D7SGG5_9BACT</name>
<reference evidence="1" key="1">
    <citation type="submission" date="2020-10" db="EMBL/GenBank/DDBJ databases">
        <title>Connecting structure to function with the recovery of over 1000 high-quality activated sludge metagenome-assembled genomes encoding full-length rRNA genes using long-read sequencing.</title>
        <authorList>
            <person name="Singleton C.M."/>
            <person name="Petriglieri F."/>
            <person name="Kristensen J.M."/>
            <person name="Kirkegaard R.H."/>
            <person name="Michaelsen T.Y."/>
            <person name="Andersen M.H."/>
            <person name="Karst S.M."/>
            <person name="Dueholm M.S."/>
            <person name="Nielsen P.H."/>
            <person name="Albertsen M."/>
        </authorList>
    </citation>
    <scope>NUCLEOTIDE SEQUENCE</scope>
    <source>
        <strain evidence="1">Skiv_18-Q3-R9-52_MAXAC.067</strain>
    </source>
</reference>
<evidence type="ECO:0000313" key="2">
    <source>
        <dbReference type="Proteomes" id="UP000886657"/>
    </source>
</evidence>
<dbReference type="AlphaFoldDB" id="A0A9D7SGG5"/>
<proteinExistence type="predicted"/>
<organism evidence="1 2">
    <name type="scientific">Candidatus Geothrix skivensis</name>
    <dbReference type="NCBI Taxonomy" id="2954439"/>
    <lineage>
        <taxon>Bacteria</taxon>
        <taxon>Pseudomonadati</taxon>
        <taxon>Acidobacteriota</taxon>
        <taxon>Holophagae</taxon>
        <taxon>Holophagales</taxon>
        <taxon>Holophagaceae</taxon>
        <taxon>Geothrix</taxon>
    </lineage>
</organism>
<dbReference type="EMBL" id="JADKIO010000009">
    <property type="protein sequence ID" value="MBK9797227.1"/>
    <property type="molecule type" value="Genomic_DNA"/>
</dbReference>
<accession>A0A9D7SGG5</accession>
<sequence>MHILAQHTLTAEEALKGTWAFKRRCMRPPRSLGRSWSSSECSLLAARASWGFSLIMTFNGLLLLDHARRPSSAGPSGAGAPRPTRPR</sequence>
<protein>
    <submittedName>
        <fullName evidence="1">Uncharacterized protein</fullName>
    </submittedName>
</protein>
<gene>
    <name evidence="1" type="ORF">IPP58_12165</name>
</gene>
<comment type="caution">
    <text evidence="1">The sequence shown here is derived from an EMBL/GenBank/DDBJ whole genome shotgun (WGS) entry which is preliminary data.</text>
</comment>